<name>A0ACB8CJ95_DERSI</name>
<proteinExistence type="predicted"/>
<keyword evidence="2" id="KW-1185">Reference proteome</keyword>
<evidence type="ECO:0000313" key="2">
    <source>
        <dbReference type="Proteomes" id="UP000821865"/>
    </source>
</evidence>
<dbReference type="Proteomes" id="UP000821865">
    <property type="component" value="Chromosome 6"/>
</dbReference>
<accession>A0ACB8CJ95</accession>
<evidence type="ECO:0000313" key="1">
    <source>
        <dbReference type="EMBL" id="KAH7944904.1"/>
    </source>
</evidence>
<sequence length="272" mass="29329">MSGDARLKKKTRQSYGKKRKRPWNAWLNIADDSALTQRLSVALEAEHSTEERPEPPDASESQSTDAVDSAGPSCITSGAIGSTAGTSSGIQGRVDMKFYSVGESAERARSAAILKESLASQCATERKFKLLDVELVSDDKENGTEFVIVDLAVINTLFGIALCPECGTKTMTLSKADSRDFGLCSKLVLSCRTCDLCEERFSSPRVAGDTGAKITPFEVNLRAMKAMNSIGKGATALSDFFAAMNVSHRGLHHKIFPGPHEGYGRSVQCDCY</sequence>
<reference evidence="1" key="1">
    <citation type="submission" date="2020-05" db="EMBL/GenBank/DDBJ databases">
        <title>Large-scale comparative analyses of tick genomes elucidate their genetic diversity and vector capacities.</title>
        <authorList>
            <person name="Jia N."/>
            <person name="Wang J."/>
            <person name="Shi W."/>
            <person name="Du L."/>
            <person name="Sun Y."/>
            <person name="Zhan W."/>
            <person name="Jiang J."/>
            <person name="Wang Q."/>
            <person name="Zhang B."/>
            <person name="Ji P."/>
            <person name="Sakyi L.B."/>
            <person name="Cui X."/>
            <person name="Yuan T."/>
            <person name="Jiang B."/>
            <person name="Yang W."/>
            <person name="Lam T.T.-Y."/>
            <person name="Chang Q."/>
            <person name="Ding S."/>
            <person name="Wang X."/>
            <person name="Zhu J."/>
            <person name="Ruan X."/>
            <person name="Zhao L."/>
            <person name="Wei J."/>
            <person name="Que T."/>
            <person name="Du C."/>
            <person name="Cheng J."/>
            <person name="Dai P."/>
            <person name="Han X."/>
            <person name="Huang E."/>
            <person name="Gao Y."/>
            <person name="Liu J."/>
            <person name="Shao H."/>
            <person name="Ye R."/>
            <person name="Li L."/>
            <person name="Wei W."/>
            <person name="Wang X."/>
            <person name="Wang C."/>
            <person name="Yang T."/>
            <person name="Huo Q."/>
            <person name="Li W."/>
            <person name="Guo W."/>
            <person name="Chen H."/>
            <person name="Zhou L."/>
            <person name="Ni X."/>
            <person name="Tian J."/>
            <person name="Zhou Y."/>
            <person name="Sheng Y."/>
            <person name="Liu T."/>
            <person name="Pan Y."/>
            <person name="Xia L."/>
            <person name="Li J."/>
            <person name="Zhao F."/>
            <person name="Cao W."/>
        </authorList>
    </citation>
    <scope>NUCLEOTIDE SEQUENCE</scope>
    <source>
        <strain evidence="1">Dsil-2018</strain>
    </source>
</reference>
<protein>
    <submittedName>
        <fullName evidence="1">Uncharacterized protein</fullName>
    </submittedName>
</protein>
<dbReference type="EMBL" id="CM023475">
    <property type="protein sequence ID" value="KAH7944904.1"/>
    <property type="molecule type" value="Genomic_DNA"/>
</dbReference>
<gene>
    <name evidence="1" type="ORF">HPB49_001685</name>
</gene>
<organism evidence="1 2">
    <name type="scientific">Dermacentor silvarum</name>
    <name type="common">Tick</name>
    <dbReference type="NCBI Taxonomy" id="543639"/>
    <lineage>
        <taxon>Eukaryota</taxon>
        <taxon>Metazoa</taxon>
        <taxon>Ecdysozoa</taxon>
        <taxon>Arthropoda</taxon>
        <taxon>Chelicerata</taxon>
        <taxon>Arachnida</taxon>
        <taxon>Acari</taxon>
        <taxon>Parasitiformes</taxon>
        <taxon>Ixodida</taxon>
        <taxon>Ixodoidea</taxon>
        <taxon>Ixodidae</taxon>
        <taxon>Rhipicephalinae</taxon>
        <taxon>Dermacentor</taxon>
    </lineage>
</organism>
<comment type="caution">
    <text evidence="1">The sequence shown here is derived from an EMBL/GenBank/DDBJ whole genome shotgun (WGS) entry which is preliminary data.</text>
</comment>